<proteinExistence type="predicted"/>
<protein>
    <submittedName>
        <fullName evidence="2">Uncharacterized protein</fullName>
    </submittedName>
</protein>
<feature type="compositionally biased region" description="Basic and acidic residues" evidence="1">
    <location>
        <begin position="45"/>
        <end position="55"/>
    </location>
</feature>
<accession>A0AAP0QGU4</accession>
<gene>
    <name evidence="2" type="ORF">WN944_019912</name>
</gene>
<dbReference type="EMBL" id="JBCGBO010000007">
    <property type="protein sequence ID" value="KAK9188509.1"/>
    <property type="molecule type" value="Genomic_DNA"/>
</dbReference>
<keyword evidence="3" id="KW-1185">Reference proteome</keyword>
<name>A0AAP0QGU4_9ROSI</name>
<reference evidence="2 3" key="1">
    <citation type="submission" date="2024-05" db="EMBL/GenBank/DDBJ databases">
        <title>Haplotype-resolved chromosome-level genome assembly of Huyou (Citrus changshanensis).</title>
        <authorList>
            <person name="Miao C."/>
            <person name="Chen W."/>
            <person name="Wu Y."/>
            <person name="Wang L."/>
            <person name="Zhao S."/>
            <person name="Grierson D."/>
            <person name="Xu C."/>
            <person name="Chen K."/>
        </authorList>
    </citation>
    <scope>NUCLEOTIDE SEQUENCE [LARGE SCALE GENOMIC DNA]</scope>
    <source>
        <strain evidence="2">01-14</strain>
        <tissue evidence="2">Leaf</tissue>
    </source>
</reference>
<organism evidence="2 3">
    <name type="scientific">Citrus x changshan-huyou</name>
    <dbReference type="NCBI Taxonomy" id="2935761"/>
    <lineage>
        <taxon>Eukaryota</taxon>
        <taxon>Viridiplantae</taxon>
        <taxon>Streptophyta</taxon>
        <taxon>Embryophyta</taxon>
        <taxon>Tracheophyta</taxon>
        <taxon>Spermatophyta</taxon>
        <taxon>Magnoliopsida</taxon>
        <taxon>eudicotyledons</taxon>
        <taxon>Gunneridae</taxon>
        <taxon>Pentapetalae</taxon>
        <taxon>rosids</taxon>
        <taxon>malvids</taxon>
        <taxon>Sapindales</taxon>
        <taxon>Rutaceae</taxon>
        <taxon>Aurantioideae</taxon>
        <taxon>Citrus</taxon>
    </lineage>
</organism>
<sequence length="125" mass="13925">MTTPWLRQLWSSKSLRTSSYNSSLTPQLPMIVYKALLGQSGDDPLSIHRREREPDALPSTLRPKKPKSLRSGPLMQLSTWIGRASITPTSPFWEALPKSNHLVAPLGDRLSLLSPATSHSLQQLN</sequence>
<dbReference type="AlphaFoldDB" id="A0AAP0QGU4"/>
<evidence type="ECO:0000313" key="2">
    <source>
        <dbReference type="EMBL" id="KAK9188509.1"/>
    </source>
</evidence>
<evidence type="ECO:0000256" key="1">
    <source>
        <dbReference type="SAM" id="MobiDB-lite"/>
    </source>
</evidence>
<evidence type="ECO:0000313" key="3">
    <source>
        <dbReference type="Proteomes" id="UP001428341"/>
    </source>
</evidence>
<comment type="caution">
    <text evidence="2">The sequence shown here is derived from an EMBL/GenBank/DDBJ whole genome shotgun (WGS) entry which is preliminary data.</text>
</comment>
<feature type="region of interest" description="Disordered" evidence="1">
    <location>
        <begin position="43"/>
        <end position="71"/>
    </location>
</feature>
<dbReference type="Proteomes" id="UP001428341">
    <property type="component" value="Unassembled WGS sequence"/>
</dbReference>